<dbReference type="PANTHER" id="PTHR47934:SF6">
    <property type="entry name" value="MITOCHONDRIAL GROUP I INTRON SPLICING FACTOR CCM1-RELATED"/>
    <property type="match status" value="1"/>
</dbReference>
<dbReference type="PROSITE" id="PS51375">
    <property type="entry name" value="PPR"/>
    <property type="match status" value="2"/>
</dbReference>
<dbReference type="OrthoDB" id="185373at2759"/>
<dbReference type="InterPro" id="IPR051114">
    <property type="entry name" value="Mito_RNA_Proc_CCM1"/>
</dbReference>
<sequence>MLERATGCLESGGRHFLRTPSRVCRSRRALHSSFWHHGAGDLDLPSWWATILQPPIGAYPEGQHEAGGKATRLKSASDLVNDEPILDFLYPTHTLALIRRISRLGLERLERCHAHRLGYSSARRYSSKSGGVPLAGISRQKEHESDSAIRIVEQPDAVNITSGSTEGPQPTRLDGIQEAKHALLSLRPPLQEESNLNSLRLLLRSSSKRDQEVAWKLYTGLAEKRWQSPALKADLLEYLSASRRKEDAERSLTIYCTLQTDERRPSSYRAAVAAFLLLQQSGKAVMVHEEACAKGITDGIGSELLLPYIISHEQWQLAIHVYDVFSHMLRREEVRGRPRAWRVAQRAHFWSHVQLLPELAEKVLSLTKFANQYLKAASAETAVSHKFISKLAGRAIRHTVTVAKGLPERRSPGQRSHIRALFESMEELQIPIANLLEATLLQLLRSEEDARYSNHQPLVKFLYLKYRDQRTIIQSKDVIFGMLRRLCEHEAVGSAGPLSVRPVTGRLTVESVTADWLRIHGRPTQLMLTLLMSTYARLGMSEKVYEYFTQLHTLYPDFPDEDSLAPFVSLIYVHARRAEILQAVQQFQRIGEQFGLTPNVACWNALIHAYARVDDMDGGLRCFNAMREANVRPTMYTFGPLLDLCARRGDTDGVNNLLSLARLAQVTPSTHMLNCAVIACVNNEDLKAAEEIAEKVVEESKASKVVGSLTLVWNSVLTAYALRRDVADTRRVYRKMQALDVPLDSMSYAALMQALVLCRQTDAAAKIMKELMPDNGVRVLAFHYAILMAGYIKQGLYEKVVKLRHRMEKRNIRSTLATNLSYLKAKTMQELKGLRGADFTDSSARLFSAEEELVKMVDSTDATEIAAKQPQLGISRMPINESYPEAYFEFMIFVYGRKKSFNVVKQLYAKYLELKQQTTGEQPDTRPPLRLLTALMSSHFHAREYSEVLKCWDFLRTQAATYAALWNSNPSSASAPTSTDHIAAARRHVLARPFFIYMNALAKLDDTARIQSTIRELLASGYVLDSRCWNAYVRILARSSRIVQAFHVCETHLIGNWPGWVQLPRPPKRHAVKNRTAYIAAPRNPLPNELLPAYSTMVCLAAAVLGLKRVEALGGGTGETVKAIRQVAPRTLDAVEQMPRVDDPLQMTLLRTL</sequence>
<dbReference type="InterPro" id="IPR002885">
    <property type="entry name" value="PPR_rpt"/>
</dbReference>
<dbReference type="GO" id="GO:0007005">
    <property type="term" value="P:mitochondrion organization"/>
    <property type="evidence" value="ECO:0007669"/>
    <property type="project" value="TreeGrafter"/>
</dbReference>
<accession>A0A4U0XYZ9</accession>
<protein>
    <recommendedName>
        <fullName evidence="4">Pentacotripeptide-repeat region of PRORP domain-containing protein</fullName>
    </recommendedName>
</protein>
<keyword evidence="3" id="KW-1185">Reference proteome</keyword>
<dbReference type="NCBIfam" id="TIGR00756">
    <property type="entry name" value="PPR"/>
    <property type="match status" value="2"/>
</dbReference>
<evidence type="ECO:0000313" key="3">
    <source>
        <dbReference type="Proteomes" id="UP000308768"/>
    </source>
</evidence>
<dbReference type="Pfam" id="PF13041">
    <property type="entry name" value="PPR_2"/>
    <property type="match status" value="1"/>
</dbReference>
<proteinExistence type="predicted"/>
<dbReference type="Proteomes" id="UP000308768">
    <property type="component" value="Unassembled WGS sequence"/>
</dbReference>
<dbReference type="GO" id="GO:0003729">
    <property type="term" value="F:mRNA binding"/>
    <property type="evidence" value="ECO:0007669"/>
    <property type="project" value="TreeGrafter"/>
</dbReference>
<feature type="repeat" description="PPR" evidence="1">
    <location>
        <begin position="599"/>
        <end position="633"/>
    </location>
</feature>
<gene>
    <name evidence="2" type="ORF">B0A49_00124</name>
</gene>
<organism evidence="2 3">
    <name type="scientific">Cryomyces minteri</name>
    <dbReference type="NCBI Taxonomy" id="331657"/>
    <lineage>
        <taxon>Eukaryota</taxon>
        <taxon>Fungi</taxon>
        <taxon>Dikarya</taxon>
        <taxon>Ascomycota</taxon>
        <taxon>Pezizomycotina</taxon>
        <taxon>Dothideomycetes</taxon>
        <taxon>Dothideomycetes incertae sedis</taxon>
        <taxon>Cryomyces</taxon>
    </lineage>
</organism>
<dbReference type="SUPFAM" id="SSF48452">
    <property type="entry name" value="TPR-like"/>
    <property type="match status" value="1"/>
</dbReference>
<comment type="caution">
    <text evidence="2">The sequence shown here is derived from an EMBL/GenBank/DDBJ whole genome shotgun (WGS) entry which is preliminary data.</text>
</comment>
<dbReference type="Gene3D" id="1.25.40.10">
    <property type="entry name" value="Tetratricopeptide repeat domain"/>
    <property type="match status" value="2"/>
</dbReference>
<dbReference type="InterPro" id="IPR011990">
    <property type="entry name" value="TPR-like_helical_dom_sf"/>
</dbReference>
<evidence type="ECO:0000256" key="1">
    <source>
        <dbReference type="PROSITE-ProRule" id="PRU00708"/>
    </source>
</evidence>
<dbReference type="Pfam" id="PF01535">
    <property type="entry name" value="PPR"/>
    <property type="match status" value="1"/>
</dbReference>
<dbReference type="AlphaFoldDB" id="A0A4U0XYZ9"/>
<evidence type="ECO:0000313" key="2">
    <source>
        <dbReference type="EMBL" id="TKA82197.1"/>
    </source>
</evidence>
<dbReference type="STRING" id="331657.A0A4U0XYZ9"/>
<dbReference type="GO" id="GO:0006396">
    <property type="term" value="P:RNA processing"/>
    <property type="evidence" value="ECO:0007669"/>
    <property type="project" value="TreeGrafter"/>
</dbReference>
<dbReference type="PANTHER" id="PTHR47934">
    <property type="entry name" value="PENTATRICOPEPTIDE REPEAT-CONTAINING PROTEIN PET309, MITOCHONDRIAL"/>
    <property type="match status" value="1"/>
</dbReference>
<reference evidence="2 3" key="1">
    <citation type="submission" date="2017-03" db="EMBL/GenBank/DDBJ databases">
        <title>Genomes of endolithic fungi from Antarctica.</title>
        <authorList>
            <person name="Coleine C."/>
            <person name="Masonjones S."/>
            <person name="Stajich J.E."/>
        </authorList>
    </citation>
    <scope>NUCLEOTIDE SEQUENCE [LARGE SCALE GENOMIC DNA]</scope>
    <source>
        <strain evidence="2 3">CCFEE 5187</strain>
    </source>
</reference>
<feature type="repeat" description="PPR" evidence="1">
    <location>
        <begin position="780"/>
        <end position="814"/>
    </location>
</feature>
<dbReference type="EMBL" id="NAJN01000005">
    <property type="protein sequence ID" value="TKA82197.1"/>
    <property type="molecule type" value="Genomic_DNA"/>
</dbReference>
<name>A0A4U0XYZ9_9PEZI</name>
<evidence type="ECO:0008006" key="4">
    <source>
        <dbReference type="Google" id="ProtNLM"/>
    </source>
</evidence>
<dbReference type="GO" id="GO:0005739">
    <property type="term" value="C:mitochondrion"/>
    <property type="evidence" value="ECO:0007669"/>
    <property type="project" value="TreeGrafter"/>
</dbReference>